<keyword evidence="1" id="KW-0472">Membrane</keyword>
<dbReference type="EMBL" id="CP094242">
    <property type="protein sequence ID" value="UNV86410.1"/>
    <property type="molecule type" value="Genomic_DNA"/>
</dbReference>
<organism evidence="2 4">
    <name type="scientific">Morococcus cerebrosus</name>
    <dbReference type="NCBI Taxonomy" id="1056807"/>
    <lineage>
        <taxon>Bacteria</taxon>
        <taxon>Pseudomonadati</taxon>
        <taxon>Pseudomonadota</taxon>
        <taxon>Betaproteobacteria</taxon>
        <taxon>Neisseriales</taxon>
        <taxon>Neisseriaceae</taxon>
        <taxon>Morococcus</taxon>
    </lineage>
</organism>
<dbReference type="Proteomes" id="UP000031390">
    <property type="component" value="Unassembled WGS sequence"/>
</dbReference>
<gene>
    <name evidence="2" type="ORF">MCC93_21880</name>
    <name evidence="3" type="ORF">MON37_06750</name>
</gene>
<protein>
    <submittedName>
        <fullName evidence="2">Uncharacterized protein</fullName>
    </submittedName>
</protein>
<keyword evidence="1" id="KW-0812">Transmembrane</keyword>
<keyword evidence="5" id="KW-1185">Reference proteome</keyword>
<evidence type="ECO:0000313" key="2">
    <source>
        <dbReference type="EMBL" id="KIC06379.1"/>
    </source>
</evidence>
<accession>A0A0C1E3J8</accession>
<feature type="transmembrane region" description="Helical" evidence="1">
    <location>
        <begin position="59"/>
        <end position="84"/>
    </location>
</feature>
<dbReference type="AlphaFoldDB" id="A0A0C1E3J8"/>
<dbReference type="Proteomes" id="UP000829504">
    <property type="component" value="Chromosome"/>
</dbReference>
<evidence type="ECO:0000313" key="4">
    <source>
        <dbReference type="Proteomes" id="UP000031390"/>
    </source>
</evidence>
<reference evidence="2 4" key="1">
    <citation type="submission" date="2014-12" db="EMBL/GenBank/DDBJ databases">
        <title>Genome sequence of Morococcus cerebrosus.</title>
        <authorList>
            <person name="Shin S.-K."/>
            <person name="Yi H."/>
        </authorList>
    </citation>
    <scope>NUCLEOTIDE SEQUENCE [LARGE SCALE GENOMIC DNA]</scope>
    <source>
        <strain evidence="2 4">CIP 81.93</strain>
    </source>
</reference>
<feature type="transmembrane region" description="Helical" evidence="1">
    <location>
        <begin position="33"/>
        <end position="53"/>
    </location>
</feature>
<evidence type="ECO:0000256" key="1">
    <source>
        <dbReference type="SAM" id="Phobius"/>
    </source>
</evidence>
<reference evidence="3 5" key="2">
    <citation type="submission" date="2022-03" db="EMBL/GenBank/DDBJ databases">
        <title>Genome sequencing of Morococcus cerebrosus.</title>
        <authorList>
            <person name="Baek M.-G."/>
            <person name="Yi H."/>
        </authorList>
    </citation>
    <scope>NUCLEOTIDE SEQUENCE [LARGE SCALE GENOMIC DNA]</scope>
    <source>
        <strain evidence="3 5">CIP 81.93</strain>
    </source>
</reference>
<name>A0A0C1E3J8_9NEIS</name>
<dbReference type="PATRIC" id="fig|1056807.3.peg.2098"/>
<evidence type="ECO:0000313" key="3">
    <source>
        <dbReference type="EMBL" id="UNV86410.1"/>
    </source>
</evidence>
<keyword evidence="1" id="KW-1133">Transmembrane helix</keyword>
<dbReference type="RefSeq" id="WP_242883560.1">
    <property type="nucleotide sequence ID" value="NZ_CP094242.1"/>
</dbReference>
<evidence type="ECO:0000313" key="5">
    <source>
        <dbReference type="Proteomes" id="UP000829504"/>
    </source>
</evidence>
<proteinExistence type="predicted"/>
<sequence>MSSLDLVNLAQMDGKMQWLAGYGNLSSEKTYRLATKAAIVSMIALPVWVGMLIMEDMEILNIGSGFFFLSFLLIMILPFLYLSLSSKKRALEKLQDESWRYDPVKRVLTHWEGSEIVMEYPLSENDHLSIIRWRSKGYRESFTLEYRRPYPAPYVQILTFIYSKPSDKKDFAAAAQNIAKQMNLPLDENGLYN</sequence>
<dbReference type="EMBL" id="JUFZ01000105">
    <property type="protein sequence ID" value="KIC06379.1"/>
    <property type="molecule type" value="Genomic_DNA"/>
</dbReference>